<name>A0A0M3HKP0_ASCLU</name>
<dbReference type="WBParaSite" id="ALUE_0000208501-mRNA-1">
    <property type="protein sequence ID" value="ALUE_0000208501-mRNA-1"/>
    <property type="gene ID" value="ALUE_0000208501"/>
</dbReference>
<reference evidence="3" key="1">
    <citation type="submission" date="2017-02" db="UniProtKB">
        <authorList>
            <consortium name="WormBaseParasite"/>
        </authorList>
    </citation>
    <scope>IDENTIFICATION</scope>
</reference>
<evidence type="ECO:0000313" key="3">
    <source>
        <dbReference type="WBParaSite" id="ALUE_0000208501-mRNA-1"/>
    </source>
</evidence>
<dbReference type="AlphaFoldDB" id="A0A0M3HKP0"/>
<sequence>MANIALRAVFVLLLCSSLRCYARFTSRAAILLRISPPMHIVCFIRPNFCNK</sequence>
<evidence type="ECO:0000256" key="1">
    <source>
        <dbReference type="SAM" id="SignalP"/>
    </source>
</evidence>
<proteinExistence type="predicted"/>
<protein>
    <submittedName>
        <fullName evidence="3">Secreted protein</fullName>
    </submittedName>
</protein>
<dbReference type="Proteomes" id="UP000036681">
    <property type="component" value="Unplaced"/>
</dbReference>
<organism evidence="2 3">
    <name type="scientific">Ascaris lumbricoides</name>
    <name type="common">Giant roundworm</name>
    <dbReference type="NCBI Taxonomy" id="6252"/>
    <lineage>
        <taxon>Eukaryota</taxon>
        <taxon>Metazoa</taxon>
        <taxon>Ecdysozoa</taxon>
        <taxon>Nematoda</taxon>
        <taxon>Chromadorea</taxon>
        <taxon>Rhabditida</taxon>
        <taxon>Spirurina</taxon>
        <taxon>Ascaridomorpha</taxon>
        <taxon>Ascaridoidea</taxon>
        <taxon>Ascarididae</taxon>
        <taxon>Ascaris</taxon>
    </lineage>
</organism>
<feature type="signal peptide" evidence="1">
    <location>
        <begin position="1"/>
        <end position="22"/>
    </location>
</feature>
<keyword evidence="1" id="KW-0732">Signal</keyword>
<keyword evidence="2" id="KW-1185">Reference proteome</keyword>
<evidence type="ECO:0000313" key="2">
    <source>
        <dbReference type="Proteomes" id="UP000036681"/>
    </source>
</evidence>
<feature type="chain" id="PRO_5005656514" evidence="1">
    <location>
        <begin position="23"/>
        <end position="51"/>
    </location>
</feature>
<accession>A0A0M3HKP0</accession>